<feature type="region of interest" description="Disordered" evidence="1">
    <location>
        <begin position="26"/>
        <end position="63"/>
    </location>
</feature>
<feature type="compositionally biased region" description="Basic and acidic residues" evidence="1">
    <location>
        <begin position="498"/>
        <end position="509"/>
    </location>
</feature>
<dbReference type="OrthoDB" id="39175at2759"/>
<comment type="caution">
    <text evidence="3">The sequence shown here is derived from an EMBL/GenBank/DDBJ whole genome shotgun (WGS) entry which is preliminary data.</text>
</comment>
<evidence type="ECO:0000313" key="4">
    <source>
        <dbReference type="Proteomes" id="UP000011668"/>
    </source>
</evidence>
<reference evidence="3 4" key="1">
    <citation type="journal article" date="2013" name="Nat. Commun.">
        <title>The evolution and pathogenic mechanisms of the rice sheath blight pathogen.</title>
        <authorList>
            <person name="Zheng A."/>
            <person name="Lin R."/>
            <person name="Xu L."/>
            <person name="Qin P."/>
            <person name="Tang C."/>
            <person name="Ai P."/>
            <person name="Zhang D."/>
            <person name="Liu Y."/>
            <person name="Sun Z."/>
            <person name="Feng H."/>
            <person name="Wang Y."/>
            <person name="Chen Y."/>
            <person name="Liang X."/>
            <person name="Fu R."/>
            <person name="Li Q."/>
            <person name="Zhang J."/>
            <person name="Yu X."/>
            <person name="Xie Z."/>
            <person name="Ding L."/>
            <person name="Guan P."/>
            <person name="Tang J."/>
            <person name="Liang Y."/>
            <person name="Wang S."/>
            <person name="Deng Q."/>
            <person name="Li S."/>
            <person name="Zhu J."/>
            <person name="Wang L."/>
            <person name="Liu H."/>
            <person name="Li P."/>
        </authorList>
    </citation>
    <scope>NUCLEOTIDE SEQUENCE [LARGE SCALE GENOMIC DNA]</scope>
    <source>
        <strain evidence="4">AG-1 IA</strain>
    </source>
</reference>
<dbReference type="Pfam" id="PF00172">
    <property type="entry name" value="Zn_clus"/>
    <property type="match status" value="1"/>
</dbReference>
<dbReference type="HOGENOM" id="CLU_022900_0_0_1"/>
<accession>L8WQA7</accession>
<dbReference type="Gene3D" id="4.10.240.10">
    <property type="entry name" value="Zn(2)-C6 fungal-type DNA-binding domain"/>
    <property type="match status" value="1"/>
</dbReference>
<dbReference type="AlphaFoldDB" id="L8WQA7"/>
<organism evidence="3 4">
    <name type="scientific">Thanatephorus cucumeris (strain AG1-IA)</name>
    <name type="common">Rice sheath blight fungus</name>
    <name type="synonym">Rhizoctonia solani</name>
    <dbReference type="NCBI Taxonomy" id="983506"/>
    <lineage>
        <taxon>Eukaryota</taxon>
        <taxon>Fungi</taxon>
        <taxon>Dikarya</taxon>
        <taxon>Basidiomycota</taxon>
        <taxon>Agaricomycotina</taxon>
        <taxon>Agaricomycetes</taxon>
        <taxon>Cantharellales</taxon>
        <taxon>Ceratobasidiaceae</taxon>
        <taxon>Rhizoctonia</taxon>
        <taxon>Rhizoctonia solani AG-1</taxon>
    </lineage>
</organism>
<name>L8WQA7_THACA</name>
<feature type="region of interest" description="Disordered" evidence="1">
    <location>
        <begin position="180"/>
        <end position="209"/>
    </location>
</feature>
<dbReference type="EMBL" id="AFRT01001975">
    <property type="protein sequence ID" value="ELU38962.1"/>
    <property type="molecule type" value="Genomic_DNA"/>
</dbReference>
<proteinExistence type="predicted"/>
<feature type="region of interest" description="Disordered" evidence="1">
    <location>
        <begin position="370"/>
        <end position="413"/>
    </location>
</feature>
<feature type="compositionally biased region" description="Polar residues" evidence="1">
    <location>
        <begin position="510"/>
        <end position="532"/>
    </location>
</feature>
<evidence type="ECO:0000313" key="3">
    <source>
        <dbReference type="EMBL" id="ELU38962.1"/>
    </source>
</evidence>
<evidence type="ECO:0000256" key="1">
    <source>
        <dbReference type="SAM" id="MobiDB-lite"/>
    </source>
</evidence>
<feature type="compositionally biased region" description="Basic and acidic residues" evidence="1">
    <location>
        <begin position="35"/>
        <end position="47"/>
    </location>
</feature>
<feature type="region of interest" description="Disordered" evidence="1">
    <location>
        <begin position="485"/>
        <end position="556"/>
    </location>
</feature>
<dbReference type="CDD" id="cd00067">
    <property type="entry name" value="GAL4"/>
    <property type="match status" value="1"/>
</dbReference>
<dbReference type="GO" id="GO:0000981">
    <property type="term" value="F:DNA-binding transcription factor activity, RNA polymerase II-specific"/>
    <property type="evidence" value="ECO:0007669"/>
    <property type="project" value="InterPro"/>
</dbReference>
<evidence type="ECO:0000259" key="2">
    <source>
        <dbReference type="Pfam" id="PF00172"/>
    </source>
</evidence>
<feature type="compositionally biased region" description="Basic and acidic residues" evidence="1">
    <location>
        <begin position="377"/>
        <end position="387"/>
    </location>
</feature>
<dbReference type="GO" id="GO:0008270">
    <property type="term" value="F:zinc ion binding"/>
    <property type="evidence" value="ECO:0007669"/>
    <property type="project" value="InterPro"/>
</dbReference>
<protein>
    <submittedName>
        <fullName evidence="3">Fungal zn(2)-Cys(6) binuclear cluster domain-containing protein</fullName>
    </submittedName>
</protein>
<feature type="compositionally biased region" description="Polar residues" evidence="1">
    <location>
        <begin position="184"/>
        <end position="199"/>
    </location>
</feature>
<gene>
    <name evidence="3" type="ORF">AG1IA_07012</name>
</gene>
<keyword evidence="4" id="KW-1185">Reference proteome</keyword>
<dbReference type="Proteomes" id="UP000011668">
    <property type="component" value="Unassembled WGS sequence"/>
</dbReference>
<feature type="region of interest" description="Disordered" evidence="1">
    <location>
        <begin position="264"/>
        <end position="284"/>
    </location>
</feature>
<dbReference type="InterPro" id="IPR001138">
    <property type="entry name" value="Zn2Cys6_DnaBD"/>
</dbReference>
<feature type="domain" description="Zn(2)-C6 fungal-type" evidence="2">
    <location>
        <begin position="424"/>
        <end position="452"/>
    </location>
</feature>
<dbReference type="InterPro" id="IPR036864">
    <property type="entry name" value="Zn2-C6_fun-type_DNA-bd_sf"/>
</dbReference>
<dbReference type="SUPFAM" id="SSF57701">
    <property type="entry name" value="Zn2/Cys6 DNA-binding domain"/>
    <property type="match status" value="1"/>
</dbReference>
<dbReference type="STRING" id="983506.L8WQA7"/>
<sequence length="729" mass="80979">MHHPRPQHPPSSRPYLYTGLVDSHLSSRNASSNIRDSRQVPSEEARSAQRNVKPQHPTMSVHPPVPPGAFWWTSKCQRDLLPKYYSFIAIETSEKEDYHGFQVSAARLPPGSPTFALRRVTAPFSHIEYPNISPAKSQISDDYDSESHKSMAMAYDDLSTGGRSHSERRRGYGTTALGFRYSEPQRSQNPAAHSYQAPSERSLGEEHSFRETGQQVELMSAVRPPARRRVRGDSNSSIASIWSNIAVAGDPAYRNDMFLDDRNTSRHAGAQTSPSQPSGRFLPHSAPATYSYDYALEVNSDRHVSAMDVVSQGNFPSSPAIGMDVDPPMIIPPAPRPSELELADPDSPFTYQGAHWDVSNGVFSMASTDADAASLHSQDRPSSRDSIDPIGGGRRSRKATPEQRNKRAHRSSIVSIRIHRILDRKLRCDGGHPCTHCIHREKECTYDATIRRRGPGRKNKSAQETARVQLANRLREEVVREASVQKEVQKSQGRVTRSKVEKQETHKDAWSQTSPQASNFPVSFSSTETSVYSADVGSRPQFPTPEDSPTGRHEYQPLSTPFGYTHEGEPGTSGTIQALTHTSPVVRQYQLEGHRRLASGPLAPGLQTPVSQASSSFYDGSPGRITSQHVYYPPSTAGHASNRYSIATTSGETTYSHTDSESGYAYSEGANVLPYGYQQDQCNSRDQRHIQSRFRQNTGISQYPKEGIGMTMKAYDDDRATMEKYDARR</sequence>